<evidence type="ECO:0000313" key="3">
    <source>
        <dbReference type="EMBL" id="CAA6826406.1"/>
    </source>
</evidence>
<proteinExistence type="predicted"/>
<feature type="domain" description="AB hydrolase-1" evidence="2">
    <location>
        <begin position="56"/>
        <end position="185"/>
    </location>
</feature>
<reference evidence="3" key="1">
    <citation type="submission" date="2020-01" db="EMBL/GenBank/DDBJ databases">
        <authorList>
            <person name="Meier V. D."/>
            <person name="Meier V D."/>
        </authorList>
    </citation>
    <scope>NUCLEOTIDE SEQUENCE</scope>
    <source>
        <strain evidence="3">HLG_WM_MAG_09</strain>
    </source>
</reference>
<dbReference type="InterPro" id="IPR029058">
    <property type="entry name" value="AB_hydrolase_fold"/>
</dbReference>
<name>A0A6S6UEZ4_9GAMM</name>
<dbReference type="SUPFAM" id="SSF53474">
    <property type="entry name" value="alpha/beta-Hydrolases"/>
    <property type="match status" value="1"/>
</dbReference>
<evidence type="ECO:0000259" key="2">
    <source>
        <dbReference type="Pfam" id="PF00561"/>
    </source>
</evidence>
<accession>A0A6S6UEZ4</accession>
<dbReference type="GO" id="GO:0016020">
    <property type="term" value="C:membrane"/>
    <property type="evidence" value="ECO:0007669"/>
    <property type="project" value="TreeGrafter"/>
</dbReference>
<keyword evidence="1" id="KW-0378">Hydrolase</keyword>
<sequence length="235" mass="26716">MILARTTDSDQIHSIANRLHRRRFAIRDGAKIAFYEHGDGDTTLLLVTPTAYQVAMFQPVVEALCQKFHVVTIDPRGTGSSDPLPSHYAMQQYEEDIRAVIKTIKRKQMIAVGMSSAGRQITRLSHSYPRLIDKLVFVGTPPARSYNPPELIPHWELLEQGDFSQFDEFIAVFAAHLFSEPESRDFADEFIRSAYELPMEIWQNYSAPEPADNIRPLLKDINIPLLVLHGQIEAL</sequence>
<protein>
    <submittedName>
        <fullName evidence="3">SAM domain (Sterile alpha motif)</fullName>
    </submittedName>
</protein>
<dbReference type="GO" id="GO:0016787">
    <property type="term" value="F:hydrolase activity"/>
    <property type="evidence" value="ECO:0007669"/>
    <property type="project" value="UniProtKB-KW"/>
</dbReference>
<dbReference type="Gene3D" id="3.40.50.1820">
    <property type="entry name" value="alpha/beta hydrolase"/>
    <property type="match status" value="1"/>
</dbReference>
<dbReference type="AlphaFoldDB" id="A0A6S6UEZ4"/>
<dbReference type="InterPro" id="IPR000073">
    <property type="entry name" value="AB_hydrolase_1"/>
</dbReference>
<gene>
    <name evidence="3" type="ORF">HELGO_WM46337</name>
</gene>
<dbReference type="PANTHER" id="PTHR43798">
    <property type="entry name" value="MONOACYLGLYCEROL LIPASE"/>
    <property type="match status" value="1"/>
</dbReference>
<dbReference type="InterPro" id="IPR050266">
    <property type="entry name" value="AB_hydrolase_sf"/>
</dbReference>
<organism evidence="3">
    <name type="scientific">uncultured Thiotrichaceae bacterium</name>
    <dbReference type="NCBI Taxonomy" id="298394"/>
    <lineage>
        <taxon>Bacteria</taxon>
        <taxon>Pseudomonadati</taxon>
        <taxon>Pseudomonadota</taxon>
        <taxon>Gammaproteobacteria</taxon>
        <taxon>Thiotrichales</taxon>
        <taxon>Thiotrichaceae</taxon>
        <taxon>environmental samples</taxon>
    </lineage>
</organism>
<evidence type="ECO:0000256" key="1">
    <source>
        <dbReference type="ARBA" id="ARBA00022801"/>
    </source>
</evidence>
<dbReference type="EMBL" id="CACVAT010000425">
    <property type="protein sequence ID" value="CAA6826406.1"/>
    <property type="molecule type" value="Genomic_DNA"/>
</dbReference>
<dbReference type="PANTHER" id="PTHR43798:SF31">
    <property type="entry name" value="AB HYDROLASE SUPERFAMILY PROTEIN YCLE"/>
    <property type="match status" value="1"/>
</dbReference>
<dbReference type="Pfam" id="PF00561">
    <property type="entry name" value="Abhydrolase_1"/>
    <property type="match status" value="1"/>
</dbReference>